<dbReference type="AlphaFoldDB" id="A0A1B0CAM0"/>
<dbReference type="PANTHER" id="PTHR31665:SF0">
    <property type="entry name" value="FLYWCH FAMILY MEMBER 2"/>
    <property type="match status" value="1"/>
</dbReference>
<evidence type="ECO:0000256" key="1">
    <source>
        <dbReference type="ARBA" id="ARBA00022723"/>
    </source>
</evidence>
<feature type="domain" description="FLYWCH-type" evidence="4">
    <location>
        <begin position="424"/>
        <end position="488"/>
    </location>
</feature>
<sequence>MTSKYGSKQLVHNNYVFNRHVFRGDITYWRCTQYSVFKCRARIRTKNDRMFVLNPRHNHEVIREPRKYGKHTNLSFITGFRGSRKLKIGDYSFTKNKVSGLKTYWSCARAAMCKCKARVVTVYEDGNRKELQVILSEEDRYPVSFVKGQRGSTLLILDNFTFVKNRISKDKTYWICSRKGSSMCRARAFSSFNFSFIYQDVSIIELKTSDLDFDQWKIKRKSCKKDLSAESVGYKITYQESGRGNHLLIHDGHRYIRNNCHGNKIYWKCTKWHTGCKARAITKLFDSEVLTHQLNLIMAFTHQVDLIMEIPLLAMAIVMRSENRVRSIEAQRTSLARDDLNVIFTKSSRGRPAIIVNGIRYLVMTDSTEKTLWRCSYMASKKLKCPARVLMLKTEPATFVYIRRLHKHAPLKREQVDGESDIMFIRSQKGKIHLEYNGNCYLPEKVTKGNKTYWRCVEYTTKFKCRSRLHTIIDNNTRHITKCSPHNHGKILKSSKIKKH</sequence>
<feature type="domain" description="FLYWCH-type" evidence="4">
    <location>
        <begin position="145"/>
        <end position="190"/>
    </location>
</feature>
<evidence type="ECO:0000256" key="2">
    <source>
        <dbReference type="ARBA" id="ARBA00022771"/>
    </source>
</evidence>
<dbReference type="Gene3D" id="2.20.25.240">
    <property type="match status" value="6"/>
</dbReference>
<feature type="domain" description="FLYWCH-type" evidence="4">
    <location>
        <begin position="240"/>
        <end position="290"/>
    </location>
</feature>
<reference evidence="6" key="3">
    <citation type="submission" date="2020-05" db="UniProtKB">
        <authorList>
            <consortium name="EnsemblMetazoa"/>
        </authorList>
    </citation>
    <scope>IDENTIFICATION</scope>
    <source>
        <strain evidence="6">Jacobina</strain>
    </source>
</reference>
<dbReference type="VEuPathDB" id="VectorBase:LLOJ001082"/>
<dbReference type="InterPro" id="IPR007588">
    <property type="entry name" value="Znf_FLYWCH"/>
</dbReference>
<feature type="domain" description="FLYWCH-type" evidence="4">
    <location>
        <begin position="344"/>
        <end position="408"/>
    </location>
</feature>
<dbReference type="PANTHER" id="PTHR31665">
    <property type="entry name" value="FLYWCH FAMILY MEMBER 2-RELATED"/>
    <property type="match status" value="1"/>
</dbReference>
<evidence type="ECO:0000313" key="7">
    <source>
        <dbReference type="Proteomes" id="UP000092461"/>
    </source>
</evidence>
<dbReference type="Proteomes" id="UP000092461">
    <property type="component" value="Unassembled WGS sequence"/>
</dbReference>
<proteinExistence type="predicted"/>
<protein>
    <recommendedName>
        <fullName evidence="4">FLYWCH-type domain-containing protein</fullName>
    </recommendedName>
</protein>
<reference evidence="7" key="1">
    <citation type="submission" date="2012-05" db="EMBL/GenBank/DDBJ databases">
        <title>Whole Genome Assembly of Lutzomyia longipalpis.</title>
        <authorList>
            <person name="Richards S."/>
            <person name="Qu C."/>
            <person name="Dillon R."/>
            <person name="Worley K."/>
            <person name="Scherer S."/>
            <person name="Batterton M."/>
            <person name="Taylor A."/>
            <person name="Hawes A."/>
            <person name="Hernandez B."/>
            <person name="Kovar C."/>
            <person name="Mandapat C."/>
            <person name="Pham C."/>
            <person name="Qu C."/>
            <person name="Jing C."/>
            <person name="Bess C."/>
            <person name="Bandaranaike D."/>
            <person name="Ngo D."/>
            <person name="Ongeri F."/>
            <person name="Arias F."/>
            <person name="Lara F."/>
            <person name="Weissenberger G."/>
            <person name="Kamau G."/>
            <person name="Han H."/>
            <person name="Shen H."/>
            <person name="Dinh H."/>
            <person name="Khalil I."/>
            <person name="Jones J."/>
            <person name="Shafer J."/>
            <person name="Jayaseelan J."/>
            <person name="Quiroz J."/>
            <person name="Blankenburg K."/>
            <person name="Nguyen L."/>
            <person name="Jackson L."/>
            <person name="Francisco L."/>
            <person name="Tang L.-Y."/>
            <person name="Pu L.-L."/>
            <person name="Perales L."/>
            <person name="Lorensuhewa L."/>
            <person name="Munidasa M."/>
            <person name="Coyle M."/>
            <person name="Taylor M."/>
            <person name="Puazo M."/>
            <person name="Firestine M."/>
            <person name="Scheel M."/>
            <person name="Javaid M."/>
            <person name="Wang M."/>
            <person name="Li M."/>
            <person name="Tabassum N."/>
            <person name="Saada N."/>
            <person name="Osuji N."/>
            <person name="Aqrawi P."/>
            <person name="Fu Q."/>
            <person name="Thornton R."/>
            <person name="Raj R."/>
            <person name="Goodspeed R."/>
            <person name="Mata R."/>
            <person name="Najjar R."/>
            <person name="Gubbala S."/>
            <person name="Lee S."/>
            <person name="Denson S."/>
            <person name="Patil S."/>
            <person name="Macmil S."/>
            <person name="Qi S."/>
            <person name="Matskevitch T."/>
            <person name="Palculict T."/>
            <person name="Mathew T."/>
            <person name="Vee V."/>
            <person name="Velamala V."/>
            <person name="Korchina V."/>
            <person name="Cai W."/>
            <person name="Liu W."/>
            <person name="Dai W."/>
            <person name="Zou X."/>
            <person name="Zhu Y."/>
            <person name="Zhang Y."/>
            <person name="Wu Y.-Q."/>
            <person name="Xin Y."/>
            <person name="Nazarath L."/>
            <person name="Kovar C."/>
            <person name="Han Y."/>
            <person name="Muzny D."/>
            <person name="Gibbs R."/>
        </authorList>
    </citation>
    <scope>NUCLEOTIDE SEQUENCE [LARGE SCALE GENOMIC DNA]</scope>
    <source>
        <strain evidence="7">Jacobina</strain>
    </source>
</reference>
<dbReference type="EnsemblMetazoa" id="LLOJ001082-RA">
    <property type="protein sequence ID" value="LLOJ001082-PA"/>
    <property type="gene ID" value="LLOJ001082"/>
</dbReference>
<dbReference type="InterPro" id="IPR040312">
    <property type="entry name" value="FWCH1/FWCH2"/>
</dbReference>
<keyword evidence="3" id="KW-0862">Zinc</keyword>
<dbReference type="Pfam" id="PF04500">
    <property type="entry name" value="FLYWCH"/>
    <property type="match status" value="6"/>
</dbReference>
<reference evidence="5" key="2">
    <citation type="journal article" date="2020" name="BMC">
        <title>Leishmania infection induces a limited differential gene expression in the sand fly midgut.</title>
        <authorList>
            <person name="Coutinho-Abreu I.V."/>
            <person name="Serafim T.D."/>
            <person name="Meneses C."/>
            <person name="Kamhawi S."/>
            <person name="Oliveira F."/>
            <person name="Valenzuela J.G."/>
        </authorList>
    </citation>
    <scope>NUCLEOTIDE SEQUENCE</scope>
    <source>
        <strain evidence="5">Jacobina</strain>
        <tissue evidence="5">Midgut</tissue>
    </source>
</reference>
<organism evidence="6 7">
    <name type="scientific">Lutzomyia longipalpis</name>
    <name type="common">Sand fly</name>
    <dbReference type="NCBI Taxonomy" id="7200"/>
    <lineage>
        <taxon>Eukaryota</taxon>
        <taxon>Metazoa</taxon>
        <taxon>Ecdysozoa</taxon>
        <taxon>Arthropoda</taxon>
        <taxon>Hexapoda</taxon>
        <taxon>Insecta</taxon>
        <taxon>Pterygota</taxon>
        <taxon>Neoptera</taxon>
        <taxon>Endopterygota</taxon>
        <taxon>Diptera</taxon>
        <taxon>Nematocera</taxon>
        <taxon>Psychodoidea</taxon>
        <taxon>Psychodidae</taxon>
        <taxon>Lutzomyia</taxon>
        <taxon>Lutzomyia</taxon>
    </lineage>
</organism>
<accession>A0A1B0CAM0</accession>
<keyword evidence="1" id="KW-0479">Metal-binding</keyword>
<evidence type="ECO:0000313" key="5">
    <source>
        <dbReference type="EMBL" id="MBC1178862.1"/>
    </source>
</evidence>
<feature type="domain" description="FLYWCH-type" evidence="4">
    <location>
        <begin position="76"/>
        <end position="126"/>
    </location>
</feature>
<keyword evidence="7" id="KW-1185">Reference proteome</keyword>
<dbReference type="EMBL" id="GITU01010159">
    <property type="protein sequence ID" value="MBC1178862.1"/>
    <property type="molecule type" value="Transcribed_RNA"/>
</dbReference>
<evidence type="ECO:0000256" key="3">
    <source>
        <dbReference type="ARBA" id="ARBA00022833"/>
    </source>
</evidence>
<evidence type="ECO:0000313" key="6">
    <source>
        <dbReference type="EnsemblMetazoa" id="LLOJ001082-PA"/>
    </source>
</evidence>
<dbReference type="EMBL" id="AJWK01004114">
    <property type="status" value="NOT_ANNOTATED_CDS"/>
    <property type="molecule type" value="Genomic_DNA"/>
</dbReference>
<dbReference type="GO" id="GO:0008270">
    <property type="term" value="F:zinc ion binding"/>
    <property type="evidence" value="ECO:0007669"/>
    <property type="project" value="UniProtKB-KW"/>
</dbReference>
<feature type="domain" description="FLYWCH-type" evidence="4">
    <location>
        <begin position="2"/>
        <end position="59"/>
    </location>
</feature>
<name>A0A1B0CAM0_LUTLO</name>
<dbReference type="VEuPathDB" id="VectorBase:LLONM1_005779"/>
<keyword evidence="2" id="KW-0863">Zinc-finger</keyword>
<evidence type="ECO:0000259" key="4">
    <source>
        <dbReference type="Pfam" id="PF04500"/>
    </source>
</evidence>